<feature type="site" description="Important for substrate specificity" evidence="2">
    <location>
        <position position="154"/>
    </location>
</feature>
<dbReference type="EC" id="3.6.1.9" evidence="2"/>
<feature type="site" description="Important for substrate specificity" evidence="2">
    <location>
        <position position="72"/>
    </location>
</feature>
<accession>A0ABT5FDI1</accession>
<protein>
    <recommendedName>
        <fullName evidence="2">dTTP/UTP pyrophosphatase</fullName>
        <shortName evidence="2">dTTPase/UTPase</shortName>
        <ecNumber evidence="2">3.6.1.9</ecNumber>
    </recommendedName>
    <alternativeName>
        <fullName evidence="2">Nucleoside triphosphate pyrophosphatase</fullName>
    </alternativeName>
    <alternativeName>
        <fullName evidence="2">Nucleotide pyrophosphatase</fullName>
        <shortName evidence="2">Nucleotide PPase</shortName>
    </alternativeName>
</protein>
<keyword evidence="2" id="KW-0546">Nucleotide metabolism</keyword>
<dbReference type="PANTHER" id="PTHR43213:SF5">
    <property type="entry name" value="BIFUNCTIONAL DTTP_UTP PYROPHOSPHATASE_METHYLTRANSFERASE PROTEIN-RELATED"/>
    <property type="match status" value="1"/>
</dbReference>
<feature type="site" description="Important for substrate specificity" evidence="2">
    <location>
        <position position="13"/>
    </location>
</feature>
<comment type="catalytic activity">
    <reaction evidence="2">
        <text>dTTP + H2O = dTMP + diphosphate + H(+)</text>
        <dbReference type="Rhea" id="RHEA:28534"/>
        <dbReference type="ChEBI" id="CHEBI:15377"/>
        <dbReference type="ChEBI" id="CHEBI:15378"/>
        <dbReference type="ChEBI" id="CHEBI:33019"/>
        <dbReference type="ChEBI" id="CHEBI:37568"/>
        <dbReference type="ChEBI" id="CHEBI:63528"/>
        <dbReference type="EC" id="3.6.1.9"/>
    </reaction>
</comment>
<comment type="subcellular location">
    <subcellularLocation>
        <location evidence="2">Cytoplasm</location>
    </subcellularLocation>
</comment>
<dbReference type="PANTHER" id="PTHR43213">
    <property type="entry name" value="BIFUNCTIONAL DTTP/UTP PYROPHOSPHATASE/METHYLTRANSFERASE PROTEIN-RELATED"/>
    <property type="match status" value="1"/>
</dbReference>
<reference evidence="3 4" key="1">
    <citation type="submission" date="2023-01" db="EMBL/GenBank/DDBJ databases">
        <title>Psychrosphaera sp. nov., isolated from marine algae.</title>
        <authorList>
            <person name="Bayburt H."/>
            <person name="Choi B.J."/>
            <person name="Kim J.M."/>
            <person name="Choi D.G."/>
            <person name="Jeon C.O."/>
        </authorList>
    </citation>
    <scope>NUCLEOTIDE SEQUENCE [LARGE SCALE GENOMIC DNA]</scope>
    <source>
        <strain evidence="3 4">G1-22</strain>
    </source>
</reference>
<evidence type="ECO:0000313" key="4">
    <source>
        <dbReference type="Proteomes" id="UP001528411"/>
    </source>
</evidence>
<comment type="caution">
    <text evidence="3">The sequence shown here is derived from an EMBL/GenBank/DDBJ whole genome shotgun (WGS) entry which is preliminary data.</text>
</comment>
<keyword evidence="1 2" id="KW-0378">Hydrolase</keyword>
<proteinExistence type="inferred from homology"/>
<dbReference type="Pfam" id="PF02545">
    <property type="entry name" value="Maf"/>
    <property type="match status" value="1"/>
</dbReference>
<comment type="function">
    <text evidence="2">Nucleoside triphosphate pyrophosphatase that hydrolyzes dTTP and UTP. May have a dual role in cell division arrest and in preventing the incorporation of modified nucleotides into cellular nucleic acids.</text>
</comment>
<dbReference type="EMBL" id="JAQOMS010000002">
    <property type="protein sequence ID" value="MDC2889572.1"/>
    <property type="molecule type" value="Genomic_DNA"/>
</dbReference>
<dbReference type="Proteomes" id="UP001528411">
    <property type="component" value="Unassembled WGS sequence"/>
</dbReference>
<keyword evidence="2" id="KW-0963">Cytoplasm</keyword>
<dbReference type="HAMAP" id="MF_00528">
    <property type="entry name" value="Maf"/>
    <property type="match status" value="1"/>
</dbReference>
<evidence type="ECO:0000256" key="1">
    <source>
        <dbReference type="ARBA" id="ARBA00022801"/>
    </source>
</evidence>
<dbReference type="InterPro" id="IPR003697">
    <property type="entry name" value="Maf-like"/>
</dbReference>
<evidence type="ECO:0000256" key="2">
    <source>
        <dbReference type="HAMAP-Rule" id="MF_00528"/>
    </source>
</evidence>
<comment type="cofactor">
    <cofactor evidence="2">
        <name>a divalent metal cation</name>
        <dbReference type="ChEBI" id="CHEBI:60240"/>
    </cofactor>
</comment>
<organism evidence="3 4">
    <name type="scientific">Psychrosphaera algicola</name>
    <dbReference type="NCBI Taxonomy" id="3023714"/>
    <lineage>
        <taxon>Bacteria</taxon>
        <taxon>Pseudomonadati</taxon>
        <taxon>Pseudomonadota</taxon>
        <taxon>Gammaproteobacteria</taxon>
        <taxon>Alteromonadales</taxon>
        <taxon>Pseudoalteromonadaceae</taxon>
        <taxon>Psychrosphaera</taxon>
    </lineage>
</organism>
<keyword evidence="4" id="KW-1185">Reference proteome</keyword>
<dbReference type="CDD" id="cd00555">
    <property type="entry name" value="Maf"/>
    <property type="match status" value="1"/>
</dbReference>
<dbReference type="NCBIfam" id="TIGR00172">
    <property type="entry name" value="maf"/>
    <property type="match status" value="1"/>
</dbReference>
<sequence>MKMRIVLASQSPRRKQLLAYIVDDFDIAVADIDETPYTDELPIDYVTRLAKSKAVKVQELGNIDDIVIGSDTAVVCDNEILGKPVDLNDSLQILQKLSGRTHQVMTSFCIIKNQQVVTEVVTTDVLFKTLTDDEIIRYWQTQEPVDKAGSYAIQGIGGKFVTRISGSVSAVIGLPLVELEHALQEILDQ</sequence>
<dbReference type="PIRSF" id="PIRSF006305">
    <property type="entry name" value="Maf"/>
    <property type="match status" value="1"/>
</dbReference>
<feature type="active site" description="Proton acceptor" evidence="2">
    <location>
        <position position="71"/>
    </location>
</feature>
<comment type="caution">
    <text evidence="2">Lacks conserved residue(s) required for the propagation of feature annotation.</text>
</comment>
<comment type="similarity">
    <text evidence="2">Belongs to the Maf family. YhdE subfamily.</text>
</comment>
<evidence type="ECO:0000313" key="3">
    <source>
        <dbReference type="EMBL" id="MDC2889572.1"/>
    </source>
</evidence>
<gene>
    <name evidence="3" type="ORF">PN838_13320</name>
</gene>
<name>A0ABT5FDI1_9GAMM</name>
<comment type="catalytic activity">
    <reaction evidence="2">
        <text>UTP + H2O = UMP + diphosphate + H(+)</text>
        <dbReference type="Rhea" id="RHEA:29395"/>
        <dbReference type="ChEBI" id="CHEBI:15377"/>
        <dbReference type="ChEBI" id="CHEBI:15378"/>
        <dbReference type="ChEBI" id="CHEBI:33019"/>
        <dbReference type="ChEBI" id="CHEBI:46398"/>
        <dbReference type="ChEBI" id="CHEBI:57865"/>
        <dbReference type="EC" id="3.6.1.9"/>
    </reaction>
</comment>